<keyword evidence="16" id="KW-1185">Reference proteome</keyword>
<dbReference type="GO" id="GO:0003950">
    <property type="term" value="F:NAD+ poly-ADP-ribosyltransferase activity"/>
    <property type="evidence" value="ECO:0007669"/>
    <property type="project" value="UniProtKB-UniRule"/>
</dbReference>
<dbReference type="Proteomes" id="UP000314983">
    <property type="component" value="Chromosome 2"/>
</dbReference>
<reference evidence="16" key="1">
    <citation type="journal article" date="2014" name="Science">
        <title>Nonhuman genetics. Genomic basis for the convergent evolution of electric organs.</title>
        <authorList>
            <person name="Gallant J.R."/>
            <person name="Traeger L.L."/>
            <person name="Volkening J.D."/>
            <person name="Moffett H."/>
            <person name="Chen P.H."/>
            <person name="Novina C.D."/>
            <person name="Phillips G.N.Jr."/>
            <person name="Anand R."/>
            <person name="Wells G.B."/>
            <person name="Pinch M."/>
            <person name="Guth R."/>
            <person name="Unguez G.A."/>
            <person name="Albert J.S."/>
            <person name="Zakon H.H."/>
            <person name="Samanta M.P."/>
            <person name="Sussman M.R."/>
        </authorList>
    </citation>
    <scope>NUCLEOTIDE SEQUENCE [LARGE SCALE GENOMIC DNA]</scope>
</reference>
<reference evidence="15" key="4">
    <citation type="submission" date="2025-08" db="UniProtKB">
        <authorList>
            <consortium name="Ensembl"/>
        </authorList>
    </citation>
    <scope>IDENTIFICATION</scope>
</reference>
<proteinExistence type="inferred from homology"/>
<evidence type="ECO:0000256" key="4">
    <source>
        <dbReference type="ARBA" id="ARBA00022553"/>
    </source>
</evidence>
<sequence length="697" mass="79928">NHLSWHAAALINRLLCAHDGRMELKDLYFQVSILNLNDEVETVLKDTSMFVTTGDEDKVVVAKTKLRLCRVKDCENCSNLHLCKLYLFGEWCRFCHDLYLGHNVNVLHQHNLMHMDRSELCIILLQNDTTLLPPVCFTYNRGSGEYGNCPDKEACNRLHVCENYIRGICEGTKCSRSHDFYEPHPMKTLQAKGVPSQLMGSLLPAYKNMLTIRDANRISYSNTPATSPEKCEICLYYIKVTVVFTDRCQKVHFHLPFKWEVRDGNNWKLLPDNEQVERAFCDPTKTYSDGHIPVHFDTMTQGSVKVRRLATPSSVLFPAFILTTSWIWYWEDENGNWIQYGSSRGAHHVSSITSEDLERKYQECSSTTAEFTTDQHSYEINIQGCGGIHLLFILSAIMFMSKNYPIKNTNCVSTVMFSFQRVPLHSISDEYKKIHNLFKQTMSAFNVKSIERVQNRGLWDVFQWQGGVMRKRTAGQENQRLLFHGTESKHTDAICRQNFDWRICGVHGTAYGKGSYFARDAKYSHSYTDKSGMRCMFVCRVLVGEYTTGHSSYLRPPLKDGEDSIFYDSCVDDINNPSIFVIFEKHQVYPEYLIHYNDVHVTTVPAAPKQLAPLLVSRHSPHMSGFKQLSVPFPCRKFANSSKTERPVLKRSSKGFGSMTSLANLSTHNNTVDSFKHQNSRSNLTRLPRQFGSLTSL</sequence>
<keyword evidence="11" id="KW-0520">NAD</keyword>
<dbReference type="GO" id="GO:0005737">
    <property type="term" value="C:cytoplasm"/>
    <property type="evidence" value="ECO:0007669"/>
    <property type="project" value="UniProtKB-SubCell"/>
</dbReference>
<evidence type="ECO:0000256" key="8">
    <source>
        <dbReference type="ARBA" id="ARBA00022833"/>
    </source>
</evidence>
<dbReference type="EC" id="2.4.2.-" evidence="11"/>
<dbReference type="Pfam" id="PF23466">
    <property type="entry name" value="WWE_4"/>
    <property type="match status" value="1"/>
</dbReference>
<keyword evidence="5" id="KW-0479">Metal-binding</keyword>
<organism evidence="15 16">
    <name type="scientific">Electrophorus electricus</name>
    <name type="common">Electric eel</name>
    <name type="synonym">Gymnotus electricus</name>
    <dbReference type="NCBI Taxonomy" id="8005"/>
    <lineage>
        <taxon>Eukaryota</taxon>
        <taxon>Metazoa</taxon>
        <taxon>Chordata</taxon>
        <taxon>Craniata</taxon>
        <taxon>Vertebrata</taxon>
        <taxon>Euteleostomi</taxon>
        <taxon>Actinopterygii</taxon>
        <taxon>Neopterygii</taxon>
        <taxon>Teleostei</taxon>
        <taxon>Ostariophysi</taxon>
        <taxon>Gymnotiformes</taxon>
        <taxon>Gymnotoidei</taxon>
        <taxon>Gymnotidae</taxon>
        <taxon>Electrophorus</taxon>
    </lineage>
</organism>
<evidence type="ECO:0000256" key="5">
    <source>
        <dbReference type="ARBA" id="ARBA00022723"/>
    </source>
</evidence>
<evidence type="ECO:0000256" key="3">
    <source>
        <dbReference type="ARBA" id="ARBA00022490"/>
    </source>
</evidence>
<dbReference type="PANTHER" id="PTHR45740">
    <property type="entry name" value="POLY [ADP-RIBOSE] POLYMERASE"/>
    <property type="match status" value="1"/>
</dbReference>
<keyword evidence="3" id="KW-0963">Cytoplasm</keyword>
<dbReference type="GO" id="GO:0008270">
    <property type="term" value="F:zinc ion binding"/>
    <property type="evidence" value="ECO:0007669"/>
    <property type="project" value="UniProtKB-KW"/>
</dbReference>
<dbReference type="AlphaFoldDB" id="A0A4W4FRT8"/>
<feature type="domain" description="PARP catalytic" evidence="14">
    <location>
        <begin position="408"/>
        <end position="617"/>
    </location>
</feature>
<evidence type="ECO:0000259" key="14">
    <source>
        <dbReference type="PROSITE" id="PS51059"/>
    </source>
</evidence>
<dbReference type="PROSITE" id="PS51059">
    <property type="entry name" value="PARP_CATALYTIC"/>
    <property type="match status" value="1"/>
</dbReference>
<keyword evidence="8" id="KW-0862">Zinc</keyword>
<reference evidence="15" key="3">
    <citation type="submission" date="2020-05" db="EMBL/GenBank/DDBJ databases">
        <title>Electrophorus electricus (electric eel) genome, fEleEle1, primary haplotype.</title>
        <authorList>
            <person name="Myers G."/>
            <person name="Meyer A."/>
            <person name="Fedrigo O."/>
            <person name="Formenti G."/>
            <person name="Rhie A."/>
            <person name="Tracey A."/>
            <person name="Sims Y."/>
            <person name="Jarvis E.D."/>
        </authorList>
    </citation>
    <scope>NUCLEOTIDE SEQUENCE [LARGE SCALE GENOMIC DNA]</scope>
</reference>
<dbReference type="OMA" id="HGTESKH"/>
<reference evidence="16" key="2">
    <citation type="journal article" date="2017" name="Sci. Adv.">
        <title>A tail of two voltages: Proteomic comparison of the three electric organs of the electric eel.</title>
        <authorList>
            <person name="Traeger L.L."/>
            <person name="Sabat G."/>
            <person name="Barrett-Wilt G.A."/>
            <person name="Wells G.B."/>
            <person name="Sussman M.R."/>
        </authorList>
    </citation>
    <scope>NUCLEOTIDE SEQUENCE [LARGE SCALE GENOMIC DNA]</scope>
</reference>
<dbReference type="InterPro" id="IPR057602">
    <property type="entry name" value="Zfn-CCCH_PARP12"/>
</dbReference>
<dbReference type="GeneTree" id="ENSGT00940000154649"/>
<keyword evidence="9" id="KW-0539">Nucleus</keyword>
<comment type="subcellular location">
    <subcellularLocation>
        <location evidence="2">Cytoplasm</location>
    </subcellularLocation>
    <subcellularLocation>
        <location evidence="1">Nucleus</location>
    </subcellularLocation>
</comment>
<dbReference type="GO" id="GO:0005634">
    <property type="term" value="C:nucleus"/>
    <property type="evidence" value="ECO:0007669"/>
    <property type="project" value="UniProtKB-SubCell"/>
</dbReference>
<keyword evidence="11" id="KW-0328">Glycosyltransferase</keyword>
<dbReference type="SUPFAM" id="SSF56399">
    <property type="entry name" value="ADP-ribosylation"/>
    <property type="match status" value="1"/>
</dbReference>
<evidence type="ECO:0000256" key="12">
    <source>
        <dbReference type="SAM" id="MobiDB-lite"/>
    </source>
</evidence>
<feature type="domain" description="WWE" evidence="13">
    <location>
        <begin position="314"/>
        <end position="402"/>
    </location>
</feature>
<accession>A0A4W4FRT8</accession>
<evidence type="ECO:0000313" key="16">
    <source>
        <dbReference type="Proteomes" id="UP000314983"/>
    </source>
</evidence>
<dbReference type="Gene3D" id="3.30.720.50">
    <property type="match status" value="1"/>
</dbReference>
<keyword evidence="4" id="KW-0597">Phosphoprotein</keyword>
<evidence type="ECO:0000256" key="2">
    <source>
        <dbReference type="ARBA" id="ARBA00004496"/>
    </source>
</evidence>
<dbReference type="Pfam" id="PF25261">
    <property type="entry name" value="zf-CCCH_PARP12"/>
    <property type="match status" value="1"/>
</dbReference>
<dbReference type="Pfam" id="PF00644">
    <property type="entry name" value="PARP"/>
    <property type="match status" value="1"/>
</dbReference>
<dbReference type="PROSITE" id="PS50918">
    <property type="entry name" value="WWE"/>
    <property type="match status" value="1"/>
</dbReference>
<evidence type="ECO:0000256" key="11">
    <source>
        <dbReference type="RuleBase" id="RU362114"/>
    </source>
</evidence>
<gene>
    <name evidence="15" type="primary">LOC113587430</name>
</gene>
<keyword evidence="6" id="KW-0677">Repeat</keyword>
<dbReference type="PANTHER" id="PTHR45740:SF15">
    <property type="entry name" value="ZINC FINGER CCCH TYPE DOMAIN CONTAINING 1-LIKE"/>
    <property type="match status" value="1"/>
</dbReference>
<dbReference type="Gene3D" id="3.90.228.10">
    <property type="match status" value="1"/>
</dbReference>
<dbReference type="InterPro" id="IPR037197">
    <property type="entry name" value="WWE_dom_sf"/>
</dbReference>
<dbReference type="Ensembl" id="ENSEEET00000027378.2">
    <property type="protein sequence ID" value="ENSEEEP00000027066.2"/>
    <property type="gene ID" value="ENSEEEG00000013066.2"/>
</dbReference>
<reference evidence="15" key="5">
    <citation type="submission" date="2025-09" db="UniProtKB">
        <authorList>
            <consortium name="Ensembl"/>
        </authorList>
    </citation>
    <scope>IDENTIFICATION</scope>
</reference>
<dbReference type="STRING" id="8005.ENSEEEP00000027066"/>
<evidence type="ECO:0000256" key="9">
    <source>
        <dbReference type="ARBA" id="ARBA00023242"/>
    </source>
</evidence>
<evidence type="ECO:0000256" key="1">
    <source>
        <dbReference type="ARBA" id="ARBA00004123"/>
    </source>
</evidence>
<evidence type="ECO:0000313" key="15">
    <source>
        <dbReference type="Ensembl" id="ENSEEEP00000027066.2"/>
    </source>
</evidence>
<dbReference type="Pfam" id="PF02825">
    <property type="entry name" value="WWE"/>
    <property type="match status" value="1"/>
</dbReference>
<protein>
    <recommendedName>
        <fullName evidence="11">Poly [ADP-ribose] polymerase</fullName>
        <shortName evidence="11">PARP</shortName>
        <ecNumber evidence="11">2.4.2.-</ecNumber>
    </recommendedName>
</protein>
<dbReference type="InterPro" id="IPR051712">
    <property type="entry name" value="ARTD-AVP"/>
</dbReference>
<dbReference type="CDD" id="cd01439">
    <property type="entry name" value="TCCD_inducible_PARP_like"/>
    <property type="match status" value="1"/>
</dbReference>
<evidence type="ECO:0000256" key="10">
    <source>
        <dbReference type="ARBA" id="ARBA00024347"/>
    </source>
</evidence>
<dbReference type="SUPFAM" id="SSF117839">
    <property type="entry name" value="WWE domain"/>
    <property type="match status" value="1"/>
</dbReference>
<name>A0A4W4FRT8_ELEEL</name>
<feature type="region of interest" description="Disordered" evidence="12">
    <location>
        <begin position="675"/>
        <end position="697"/>
    </location>
</feature>
<evidence type="ECO:0000256" key="7">
    <source>
        <dbReference type="ARBA" id="ARBA00022771"/>
    </source>
</evidence>
<evidence type="ECO:0000256" key="6">
    <source>
        <dbReference type="ARBA" id="ARBA00022737"/>
    </source>
</evidence>
<dbReference type="GO" id="GO:1990404">
    <property type="term" value="F:NAD+-protein mono-ADP-ribosyltransferase activity"/>
    <property type="evidence" value="ECO:0007669"/>
    <property type="project" value="TreeGrafter"/>
</dbReference>
<evidence type="ECO:0000259" key="13">
    <source>
        <dbReference type="PROSITE" id="PS50918"/>
    </source>
</evidence>
<keyword evidence="7" id="KW-0863">Zinc-finger</keyword>
<comment type="similarity">
    <text evidence="10">Belongs to the ARTD/PARP family.</text>
</comment>
<dbReference type="InterPro" id="IPR004170">
    <property type="entry name" value="WWE_dom"/>
</dbReference>
<dbReference type="InterPro" id="IPR012317">
    <property type="entry name" value="Poly(ADP-ribose)pol_cat_dom"/>
</dbReference>
<keyword evidence="11" id="KW-0808">Transferase</keyword>